<dbReference type="AlphaFoldDB" id="A0A4Y9Z4Y4"/>
<comment type="caution">
    <text evidence="3">The sequence shown here is derived from an EMBL/GenBank/DDBJ whole genome shotgun (WGS) entry which is preliminary data.</text>
</comment>
<evidence type="ECO:0000313" key="4">
    <source>
        <dbReference type="Proteomes" id="UP000298327"/>
    </source>
</evidence>
<dbReference type="EMBL" id="SEOQ01000131">
    <property type="protein sequence ID" value="TFY69662.1"/>
    <property type="molecule type" value="Genomic_DNA"/>
</dbReference>
<dbReference type="InterPro" id="IPR013094">
    <property type="entry name" value="AB_hydrolase_3"/>
</dbReference>
<dbReference type="Pfam" id="PF07859">
    <property type="entry name" value="Abhydrolase_3"/>
    <property type="match status" value="2"/>
</dbReference>
<dbReference type="Gene3D" id="3.40.50.1820">
    <property type="entry name" value="alpha/beta hydrolase"/>
    <property type="match status" value="2"/>
</dbReference>
<dbReference type="InterPro" id="IPR029058">
    <property type="entry name" value="AB_hydrolase_fold"/>
</dbReference>
<dbReference type="SUPFAM" id="SSF53474">
    <property type="entry name" value="alpha/beta-Hydrolases"/>
    <property type="match status" value="2"/>
</dbReference>
<proteinExistence type="predicted"/>
<dbReference type="ESTHER" id="9agam-a0a4y9z4y4.1">
    <property type="family name" value="Hormone-sensitive_lipase_like"/>
</dbReference>
<feature type="domain" description="Alpha/beta hydrolase fold-3" evidence="2">
    <location>
        <begin position="446"/>
        <end position="661"/>
    </location>
</feature>
<dbReference type="PANTHER" id="PTHR48081:SF8">
    <property type="entry name" value="ALPHA_BETA HYDROLASE FOLD-3 DOMAIN-CONTAINING PROTEIN-RELATED"/>
    <property type="match status" value="1"/>
</dbReference>
<keyword evidence="4" id="KW-1185">Reference proteome</keyword>
<dbReference type="GO" id="GO:0016787">
    <property type="term" value="F:hydrolase activity"/>
    <property type="evidence" value="ECO:0007669"/>
    <property type="project" value="UniProtKB-KW"/>
</dbReference>
<feature type="domain" description="Alpha/beta hydrolase fold-3" evidence="2">
    <location>
        <begin position="93"/>
        <end position="307"/>
    </location>
</feature>
<accession>A0A4Y9Z4Y4</accession>
<dbReference type="STRING" id="205917.A0A4Y9Z4Y4"/>
<dbReference type="ESTHER" id="9agam-a0a4y9z4y4.2">
    <property type="family name" value="Hormone-sensitive_lipase_like"/>
</dbReference>
<dbReference type="OrthoDB" id="408631at2759"/>
<organism evidence="3 4">
    <name type="scientific">Dentipellis fragilis</name>
    <dbReference type="NCBI Taxonomy" id="205917"/>
    <lineage>
        <taxon>Eukaryota</taxon>
        <taxon>Fungi</taxon>
        <taxon>Dikarya</taxon>
        <taxon>Basidiomycota</taxon>
        <taxon>Agaricomycotina</taxon>
        <taxon>Agaricomycetes</taxon>
        <taxon>Russulales</taxon>
        <taxon>Hericiaceae</taxon>
        <taxon>Dentipellis</taxon>
    </lineage>
</organism>
<protein>
    <recommendedName>
        <fullName evidence="2">Alpha/beta hydrolase fold-3 domain-containing protein</fullName>
    </recommendedName>
</protein>
<sequence>MSQYSHLSDPDPEFVAAATGLPVAHETRDVKILRDNLRAATIHFNEAAKWLRPTDSEYYEEEHQVPVEGGEITVRTFVPTPAGGEGNTYPLFVSFHGGGWTIGGLDTDDLLLRHLCVAHKVSVVNVDFRQAPEHPYPTPVNDAYAGLKWAAENAALLHASVTKGFIVHGLSSGGNLAANMAHRAKSDPFFHDRPLTGQILQIPAVVHFDYTPEKYKQELLSFEQNAENPVLPASRVRYFFGLYGADPKDEDAFPLLKSDHKGLPLAVVQVCGWDLVRDEGILYAKVLQEAGVDTKLHIYPGVPHGFHLGFPNITQGRKYIDDLKSGLQWLLDEGRKDRSGHSTTQRHDSLEASIMSQYAHLSVLDLEYAAAAANFPSPGPTKDVEVMRKGLRDTVAYFNEVAKHLRPADSEYREEEHQIPVDGAEITVRCFTPTPAGGDGGPYPLLVNFHGGGWCTGGLFTDDMFLRHLCVAHKVSVVNVDYRLAPEHPHPIPRNDCYAGLKWAVEHASLLNASPAKGFIIYGASSGANLASDAAHRAKNDPFFQGRPLTGQVLQFPALIHVDYIPEKYKPEILSFEENAENLTLPASAMRFFYEIYGADPKDEDVYTLLKPDHKGLPPAVIQICGQDPLRDEGILYAKVLREAGVKTKLNIYPGVPHAFILAFPQIKIGQKYIEEVKAGIQWLLDGAA</sequence>
<evidence type="ECO:0000313" key="3">
    <source>
        <dbReference type="EMBL" id="TFY69662.1"/>
    </source>
</evidence>
<evidence type="ECO:0000259" key="2">
    <source>
        <dbReference type="Pfam" id="PF07859"/>
    </source>
</evidence>
<evidence type="ECO:0000256" key="1">
    <source>
        <dbReference type="ARBA" id="ARBA00022801"/>
    </source>
</evidence>
<dbReference type="Proteomes" id="UP000298327">
    <property type="component" value="Unassembled WGS sequence"/>
</dbReference>
<dbReference type="PANTHER" id="PTHR48081">
    <property type="entry name" value="AB HYDROLASE SUPERFAMILY PROTEIN C4A8.06C"/>
    <property type="match status" value="1"/>
</dbReference>
<gene>
    <name evidence="3" type="ORF">EVG20_g3047</name>
</gene>
<dbReference type="InterPro" id="IPR050300">
    <property type="entry name" value="GDXG_lipolytic_enzyme"/>
</dbReference>
<reference evidence="3 4" key="1">
    <citation type="submission" date="2019-02" db="EMBL/GenBank/DDBJ databases">
        <title>Genome sequencing of the rare red list fungi Dentipellis fragilis.</title>
        <authorList>
            <person name="Buettner E."/>
            <person name="Kellner H."/>
        </authorList>
    </citation>
    <scope>NUCLEOTIDE SEQUENCE [LARGE SCALE GENOMIC DNA]</scope>
    <source>
        <strain evidence="3 4">DSM 105465</strain>
    </source>
</reference>
<keyword evidence="1" id="KW-0378">Hydrolase</keyword>
<name>A0A4Y9Z4Y4_9AGAM</name>